<evidence type="ECO:0000313" key="2">
    <source>
        <dbReference type="Proteomes" id="UP000831701"/>
    </source>
</evidence>
<organism evidence="1 2">
    <name type="scientific">Scortum barcoo</name>
    <name type="common">barcoo grunter</name>
    <dbReference type="NCBI Taxonomy" id="214431"/>
    <lineage>
        <taxon>Eukaryota</taxon>
        <taxon>Metazoa</taxon>
        <taxon>Chordata</taxon>
        <taxon>Craniata</taxon>
        <taxon>Vertebrata</taxon>
        <taxon>Euteleostomi</taxon>
        <taxon>Actinopterygii</taxon>
        <taxon>Neopterygii</taxon>
        <taxon>Teleostei</taxon>
        <taxon>Neoteleostei</taxon>
        <taxon>Acanthomorphata</taxon>
        <taxon>Eupercaria</taxon>
        <taxon>Centrarchiformes</taxon>
        <taxon>Terapontoidei</taxon>
        <taxon>Terapontidae</taxon>
        <taxon>Scortum</taxon>
    </lineage>
</organism>
<sequence length="524" mass="58708">MSKISKLFKGSSGSSSSSSSKSKHHRSRGGPSPQEAIHKLRETEEMLTKKQDYLEKRIEQELMIAKKNGTKNKKAALQALKRKKRLEQQLTQIDGTLSTIEFQREALENSHTNTEVLKNMGYAAKAMKHVHENMDIDKIDDLMADINEQQDVAREISDAISRPFGETFDEDELLAELEELEKEDLEESMKTMGGLPSVPSSKLPSARPGQRATGDATRSGEEAKKAAAAAKAANRLPEIRLVVLGWRWPGKSLTGNTIIGREEFRLERAAEFCVKRQTEVLERQVTVVDTPGWFSAQDTPASYKEELVRGASLCPPGPHAFLLVIPVGMFTEVDRARIEEHVSLFGERVWKHTIVVFCWAEVLRKISIERYIRREGKDLQWVLEKCKRRYFVINNCIFGENAQVERLLEKVEKIVVEEGGIYNPEEVEKKPLDENQNPAREAQELGARPKQNSGLGLSKAMEVESLSNTHQYPSLGSQAVQSLHGNMSGSVPGVCLGSVFGVFLTALRRRLLDPVSCSVQWADS</sequence>
<name>A0ACB8VGV1_9TELE</name>
<gene>
    <name evidence="1" type="ORF">L3Q82_004651</name>
</gene>
<evidence type="ECO:0000313" key="1">
    <source>
        <dbReference type="EMBL" id="KAI3354842.1"/>
    </source>
</evidence>
<reference evidence="1" key="1">
    <citation type="submission" date="2022-04" db="EMBL/GenBank/DDBJ databases">
        <title>Jade perch genome.</title>
        <authorList>
            <person name="Chao B."/>
        </authorList>
    </citation>
    <scope>NUCLEOTIDE SEQUENCE</scope>
    <source>
        <strain evidence="1">CB-2022</strain>
    </source>
</reference>
<accession>A0ACB8VGV1</accession>
<dbReference type="Proteomes" id="UP000831701">
    <property type="component" value="Chromosome 21"/>
</dbReference>
<comment type="caution">
    <text evidence="1">The sequence shown here is derived from an EMBL/GenBank/DDBJ whole genome shotgun (WGS) entry which is preliminary data.</text>
</comment>
<dbReference type="EMBL" id="CM041551">
    <property type="protein sequence ID" value="KAI3354842.1"/>
    <property type="molecule type" value="Genomic_DNA"/>
</dbReference>
<proteinExistence type="predicted"/>
<protein>
    <submittedName>
        <fullName evidence="1">Uncharacterized protein</fullName>
    </submittedName>
</protein>
<keyword evidence="2" id="KW-1185">Reference proteome</keyword>